<evidence type="ECO:0000313" key="2">
    <source>
        <dbReference type="Proteomes" id="UP000680206"/>
    </source>
</evidence>
<dbReference type="RefSeq" id="WP_208251856.1">
    <property type="nucleotide sequence ID" value="NZ_JAGEPF010000040.1"/>
</dbReference>
<dbReference type="Proteomes" id="UP000680206">
    <property type="component" value="Unassembled WGS sequence"/>
</dbReference>
<evidence type="ECO:0000313" key="1">
    <source>
        <dbReference type="EMBL" id="MBO2464993.1"/>
    </source>
</evidence>
<accession>A0ABS3S8V0</accession>
<keyword evidence="2" id="KW-1185">Reference proteome</keyword>
<protein>
    <submittedName>
        <fullName evidence="1">Uncharacterized protein</fullName>
    </submittedName>
</protein>
<comment type="caution">
    <text evidence="1">The sequence shown here is derived from an EMBL/GenBank/DDBJ whole genome shotgun (WGS) entry which is preliminary data.</text>
</comment>
<sequence>MSAPVDVHVLHTTARGAQQVQAAMTMIGRCAHVPPWPPAPIRTVSDLQHAEAAAALIRTRLSQRPCPCLRGLRAHILDELLRRWQGVSCTGRLAIRLVKRTSRASPEFAARFTEQARALAADTAWLTRPLPPTD</sequence>
<dbReference type="EMBL" id="JAGEPF010000040">
    <property type="protein sequence ID" value="MBO2464993.1"/>
    <property type="molecule type" value="Genomic_DNA"/>
</dbReference>
<organism evidence="1 2">
    <name type="scientific">Actinomadura violacea</name>
    <dbReference type="NCBI Taxonomy" id="2819934"/>
    <lineage>
        <taxon>Bacteria</taxon>
        <taxon>Bacillati</taxon>
        <taxon>Actinomycetota</taxon>
        <taxon>Actinomycetes</taxon>
        <taxon>Streptosporangiales</taxon>
        <taxon>Thermomonosporaceae</taxon>
        <taxon>Actinomadura</taxon>
    </lineage>
</organism>
<proteinExistence type="predicted"/>
<gene>
    <name evidence="1" type="ORF">J4709_46250</name>
</gene>
<name>A0ABS3S8V0_9ACTN</name>
<reference evidence="1 2" key="1">
    <citation type="submission" date="2021-03" db="EMBL/GenBank/DDBJ databases">
        <title>Actinomadura violae sp. nov., isolated from lichen in Thailand.</title>
        <authorList>
            <person name="Kanchanasin P."/>
            <person name="Saeng-In P."/>
            <person name="Phongsopitanun W."/>
            <person name="Yuki M."/>
            <person name="Kudo T."/>
            <person name="Ohkuma M."/>
            <person name="Tanasupawat S."/>
        </authorList>
    </citation>
    <scope>NUCLEOTIDE SEQUENCE [LARGE SCALE GENOMIC DNA]</scope>
    <source>
        <strain evidence="1 2">LCR2-06</strain>
    </source>
</reference>